<organism evidence="1 2">
    <name type="scientific">Microthlaspi erraticum</name>
    <dbReference type="NCBI Taxonomy" id="1685480"/>
    <lineage>
        <taxon>Eukaryota</taxon>
        <taxon>Viridiplantae</taxon>
        <taxon>Streptophyta</taxon>
        <taxon>Embryophyta</taxon>
        <taxon>Tracheophyta</taxon>
        <taxon>Spermatophyta</taxon>
        <taxon>Magnoliopsida</taxon>
        <taxon>eudicotyledons</taxon>
        <taxon>Gunneridae</taxon>
        <taxon>Pentapetalae</taxon>
        <taxon>rosids</taxon>
        <taxon>malvids</taxon>
        <taxon>Brassicales</taxon>
        <taxon>Brassicaceae</taxon>
        <taxon>Coluteocarpeae</taxon>
        <taxon>Microthlaspi</taxon>
    </lineage>
</organism>
<dbReference type="AlphaFoldDB" id="A0A6D2J966"/>
<evidence type="ECO:0000313" key="2">
    <source>
        <dbReference type="Proteomes" id="UP000467841"/>
    </source>
</evidence>
<dbReference type="Proteomes" id="UP000467841">
    <property type="component" value="Unassembled WGS sequence"/>
</dbReference>
<dbReference type="EMBL" id="CACVBM020001163">
    <property type="protein sequence ID" value="CAA7036528.1"/>
    <property type="molecule type" value="Genomic_DNA"/>
</dbReference>
<protein>
    <submittedName>
        <fullName evidence="1">Uncharacterized protein</fullName>
    </submittedName>
</protein>
<name>A0A6D2J966_9BRAS</name>
<evidence type="ECO:0000313" key="1">
    <source>
        <dbReference type="EMBL" id="CAA7036528.1"/>
    </source>
</evidence>
<comment type="caution">
    <text evidence="1">The sequence shown here is derived from an EMBL/GenBank/DDBJ whole genome shotgun (WGS) entry which is preliminary data.</text>
</comment>
<accession>A0A6D2J966</accession>
<reference evidence="1" key="1">
    <citation type="submission" date="2020-01" db="EMBL/GenBank/DDBJ databases">
        <authorList>
            <person name="Mishra B."/>
        </authorList>
    </citation>
    <scope>NUCLEOTIDE SEQUENCE [LARGE SCALE GENOMIC DNA]</scope>
</reference>
<keyword evidence="2" id="KW-1185">Reference proteome</keyword>
<sequence>MNQEALMKLCKCGWIVSAFDLINHGFVIIGKAFKDEIYLIFMLYGFAKDGQLIKTSCNPLKVGINCFVFLAPAFELCLQLLDMTPAWFGIGKSQRVPNFGGSGCTRDQRLKRW</sequence>
<gene>
    <name evidence="1" type="ORF">MERR_LOCUS23763</name>
</gene>
<proteinExistence type="predicted"/>